<dbReference type="SUPFAM" id="SSF46689">
    <property type="entry name" value="Homeodomain-like"/>
    <property type="match status" value="2"/>
</dbReference>
<dbReference type="SMART" id="SM00342">
    <property type="entry name" value="HTH_ARAC"/>
    <property type="match status" value="1"/>
</dbReference>
<reference evidence="5 6" key="1">
    <citation type="submission" date="2020-01" db="EMBL/GenBank/DDBJ databases">
        <title>Vast differences in strain-level diversity in the gut microbiota of two closely related honey bee species.</title>
        <authorList>
            <person name="Ellegaard K.M."/>
            <person name="Suenami S."/>
            <person name="Miyazaki R."/>
            <person name="Engel P."/>
        </authorList>
    </citation>
    <scope>NUCLEOTIDE SEQUENCE [LARGE SCALE GENOMIC DNA]</scope>
    <source>
        <strain evidence="5 6">ESL0416</strain>
    </source>
</reference>
<dbReference type="InterPro" id="IPR018060">
    <property type="entry name" value="HTH_AraC"/>
</dbReference>
<evidence type="ECO:0000256" key="1">
    <source>
        <dbReference type="ARBA" id="ARBA00023015"/>
    </source>
</evidence>
<dbReference type="Proteomes" id="UP000826550">
    <property type="component" value="Chromosome"/>
</dbReference>
<dbReference type="InterPro" id="IPR009057">
    <property type="entry name" value="Homeodomain-like_sf"/>
</dbReference>
<dbReference type="Gene3D" id="1.10.10.60">
    <property type="entry name" value="Homeodomain-like"/>
    <property type="match status" value="2"/>
</dbReference>
<dbReference type="EMBL" id="CP048268">
    <property type="protein sequence ID" value="QYN52961.1"/>
    <property type="molecule type" value="Genomic_DNA"/>
</dbReference>
<dbReference type="PANTHER" id="PTHR43280">
    <property type="entry name" value="ARAC-FAMILY TRANSCRIPTIONAL REGULATOR"/>
    <property type="match status" value="1"/>
</dbReference>
<evidence type="ECO:0000256" key="3">
    <source>
        <dbReference type="ARBA" id="ARBA00023163"/>
    </source>
</evidence>
<dbReference type="PANTHER" id="PTHR43280:SF2">
    <property type="entry name" value="HTH-TYPE TRANSCRIPTIONAL REGULATOR EXSA"/>
    <property type="match status" value="1"/>
</dbReference>
<evidence type="ECO:0000313" key="6">
    <source>
        <dbReference type="Proteomes" id="UP000826550"/>
    </source>
</evidence>
<evidence type="ECO:0000259" key="4">
    <source>
        <dbReference type="PROSITE" id="PS01124"/>
    </source>
</evidence>
<keyword evidence="1" id="KW-0805">Transcription regulation</keyword>
<keyword evidence="6" id="KW-1185">Reference proteome</keyword>
<accession>A0ABX8W7Y5</accession>
<protein>
    <submittedName>
        <fullName evidence="5">Helix-turn-helix transcriptional regulator</fullName>
    </submittedName>
</protein>
<sequence length="164" mass="19259">MLKVKTELTRIYQLWTNQHNHENKIEILGHFYLLMALLLRNFVVPKKNIICFNDARKQDKVKDIINFLTANYRDSLTLDEVADHFGLSKAYLDRLFKTEVQTSLIHYLQLIRLQHAYDLLVNTDLPVTVIADQCGFANVRSLQKIFKDVYSATPSTYRKRLKSQ</sequence>
<dbReference type="PROSITE" id="PS01124">
    <property type="entry name" value="HTH_ARAC_FAMILY_2"/>
    <property type="match status" value="1"/>
</dbReference>
<dbReference type="Pfam" id="PF12833">
    <property type="entry name" value="HTH_18"/>
    <property type="match status" value="1"/>
</dbReference>
<keyword evidence="3" id="KW-0804">Transcription</keyword>
<dbReference type="RefSeq" id="WP_220219783.1">
    <property type="nucleotide sequence ID" value="NZ_CP048268.1"/>
</dbReference>
<name>A0ABX8W7Y5_9LACO</name>
<proteinExistence type="predicted"/>
<feature type="domain" description="HTH araC/xylS-type" evidence="4">
    <location>
        <begin position="62"/>
        <end position="160"/>
    </location>
</feature>
<evidence type="ECO:0000313" key="5">
    <source>
        <dbReference type="EMBL" id="QYN52961.1"/>
    </source>
</evidence>
<evidence type="ECO:0000256" key="2">
    <source>
        <dbReference type="ARBA" id="ARBA00023125"/>
    </source>
</evidence>
<keyword evidence="2" id="KW-0238">DNA-binding</keyword>
<organism evidence="5 6">
    <name type="scientific">Lactobacillus panisapium</name>
    <dbReference type="NCBI Taxonomy" id="2012495"/>
    <lineage>
        <taxon>Bacteria</taxon>
        <taxon>Bacillati</taxon>
        <taxon>Bacillota</taxon>
        <taxon>Bacilli</taxon>
        <taxon>Lactobacillales</taxon>
        <taxon>Lactobacillaceae</taxon>
        <taxon>Lactobacillus</taxon>
    </lineage>
</organism>
<gene>
    <name evidence="5" type="ORF">GYM71_05815</name>
</gene>